<dbReference type="SUPFAM" id="SSF56784">
    <property type="entry name" value="HAD-like"/>
    <property type="match status" value="1"/>
</dbReference>
<dbReference type="GO" id="GO:0005829">
    <property type="term" value="C:cytosol"/>
    <property type="evidence" value="ECO:0007669"/>
    <property type="project" value="TreeGrafter"/>
</dbReference>
<dbReference type="Gene3D" id="3.40.50.1000">
    <property type="entry name" value="HAD superfamily/HAD-like"/>
    <property type="match status" value="1"/>
</dbReference>
<evidence type="ECO:0000256" key="1">
    <source>
        <dbReference type="ARBA" id="ARBA00022801"/>
    </source>
</evidence>
<dbReference type="InterPro" id="IPR050155">
    <property type="entry name" value="HAD-like_hydrolase_sf"/>
</dbReference>
<dbReference type="GO" id="GO:0004713">
    <property type="term" value="F:protein tyrosine kinase activity"/>
    <property type="evidence" value="ECO:0007669"/>
    <property type="project" value="TreeGrafter"/>
</dbReference>
<dbReference type="InterPro" id="IPR023214">
    <property type="entry name" value="HAD_sf"/>
</dbReference>
<dbReference type="InterPro" id="IPR036412">
    <property type="entry name" value="HAD-like_sf"/>
</dbReference>
<sequence>MGKYKIILFDLDGTLSDPKEGITKSVQYALNKMNIVESSLDKLECFIGPPLQVSFTEYHHFNEANTQKAIQLYRERFKEKGMYENTLYPDTTGLLQILKEQGFILAVATSKPTVFAEQILEHFQISKYFEIIVGSNLDGTRSAKAEIIQYIIDNYPEYRLEEFIMIGDRKHDIIGANQTGIDSIGVTYGYGSLEELNGEKPTFVVDSLKQVNMILGGESFSEK</sequence>
<dbReference type="STRING" id="545501.BN997_01689"/>
<dbReference type="Proteomes" id="UP000040453">
    <property type="component" value="Unassembled WGS sequence"/>
</dbReference>
<dbReference type="InterPro" id="IPR006439">
    <property type="entry name" value="HAD-SF_hydro_IA"/>
</dbReference>
<dbReference type="RefSeq" id="WP_042531243.1">
    <property type="nucleotide sequence ID" value="NZ_CDGG01000001.1"/>
</dbReference>
<proteinExistence type="predicted"/>
<gene>
    <name evidence="3" type="ORF">BN997_01689</name>
</gene>
<evidence type="ECO:0000256" key="2">
    <source>
        <dbReference type="ARBA" id="ARBA00022842"/>
    </source>
</evidence>
<dbReference type="PANTHER" id="PTHR43434">
    <property type="entry name" value="PHOSPHOGLYCOLATE PHOSPHATASE"/>
    <property type="match status" value="1"/>
</dbReference>
<organism evidence="3 4">
    <name type="scientific">Oceanobacillus oncorhynchi</name>
    <dbReference type="NCBI Taxonomy" id="545501"/>
    <lineage>
        <taxon>Bacteria</taxon>
        <taxon>Bacillati</taxon>
        <taxon>Bacillota</taxon>
        <taxon>Bacilli</taxon>
        <taxon>Bacillales</taxon>
        <taxon>Bacillaceae</taxon>
        <taxon>Oceanobacillus</taxon>
    </lineage>
</organism>
<dbReference type="PANTHER" id="PTHR43434:SF20">
    <property type="entry name" value="5'-NUCLEOTIDASE"/>
    <property type="match status" value="1"/>
</dbReference>
<dbReference type="CDD" id="cd04302">
    <property type="entry name" value="HAD_5NT"/>
    <property type="match status" value="1"/>
</dbReference>
<dbReference type="AlphaFoldDB" id="A0A0A1M939"/>
<dbReference type="SFLD" id="SFLDG01129">
    <property type="entry name" value="C1.5:_HAD__Beta-PGM__Phosphata"/>
    <property type="match status" value="1"/>
</dbReference>
<dbReference type="SFLD" id="SFLDG01135">
    <property type="entry name" value="C1.5.6:_HAD__Beta-PGM__Phospha"/>
    <property type="match status" value="1"/>
</dbReference>
<reference evidence="3 4" key="1">
    <citation type="submission" date="2014-11" db="EMBL/GenBank/DDBJ databases">
        <authorList>
            <person name="Urmite Genomes Urmite Genomes"/>
        </authorList>
    </citation>
    <scope>NUCLEOTIDE SEQUENCE [LARGE SCALE GENOMIC DNA]</scope>
    <source>
        <strain evidence="3 4">Oc5</strain>
    </source>
</reference>
<evidence type="ECO:0000313" key="4">
    <source>
        <dbReference type="Proteomes" id="UP000040453"/>
    </source>
</evidence>
<keyword evidence="1" id="KW-0378">Hydrolase</keyword>
<dbReference type="FunFam" id="3.40.50.1000:FF:000022">
    <property type="entry name" value="Phosphoglycolate phosphatase"/>
    <property type="match status" value="1"/>
</dbReference>
<dbReference type="Pfam" id="PF13419">
    <property type="entry name" value="HAD_2"/>
    <property type="match status" value="1"/>
</dbReference>
<dbReference type="SFLD" id="SFLDS00003">
    <property type="entry name" value="Haloacid_Dehalogenase"/>
    <property type="match status" value="1"/>
</dbReference>
<name>A0A0A1M939_9BACI</name>
<dbReference type="InterPro" id="IPR041492">
    <property type="entry name" value="HAD_2"/>
</dbReference>
<dbReference type="OrthoDB" id="9792518at2"/>
<accession>A0A0A1M939</accession>
<dbReference type="Gene3D" id="1.10.150.240">
    <property type="entry name" value="Putative phosphatase, domain 2"/>
    <property type="match status" value="1"/>
</dbReference>
<keyword evidence="2" id="KW-0460">Magnesium</keyword>
<keyword evidence="4" id="KW-1185">Reference proteome</keyword>
<dbReference type="NCBIfam" id="TIGR01549">
    <property type="entry name" value="HAD-SF-IA-v1"/>
    <property type="match status" value="1"/>
</dbReference>
<evidence type="ECO:0000313" key="3">
    <source>
        <dbReference type="EMBL" id="CEI81835.1"/>
    </source>
</evidence>
<protein>
    <submittedName>
        <fullName evidence="3">5'-nucleotidase</fullName>
    </submittedName>
</protein>
<dbReference type="GO" id="GO:0016787">
    <property type="term" value="F:hydrolase activity"/>
    <property type="evidence" value="ECO:0007669"/>
    <property type="project" value="UniProtKB-KW"/>
</dbReference>
<dbReference type="InterPro" id="IPR023198">
    <property type="entry name" value="PGP-like_dom2"/>
</dbReference>
<dbReference type="EMBL" id="CDGG01000001">
    <property type="protein sequence ID" value="CEI81835.1"/>
    <property type="molecule type" value="Genomic_DNA"/>
</dbReference>